<reference evidence="1 2" key="1">
    <citation type="submission" date="2019-01" db="EMBL/GenBank/DDBJ databases">
        <authorList>
            <person name="Chen W.-M."/>
        </authorList>
    </citation>
    <scope>NUCLEOTIDE SEQUENCE [LARGE SCALE GENOMIC DNA]</scope>
    <source>
        <strain evidence="1 2">CCP-6</strain>
    </source>
</reference>
<name>A0A437MPC6_9PROT</name>
<dbReference type="InterPro" id="IPR018724">
    <property type="entry name" value="2OG-Fe_dioxygenase"/>
</dbReference>
<evidence type="ECO:0000313" key="2">
    <source>
        <dbReference type="Proteomes" id="UP000282957"/>
    </source>
</evidence>
<proteinExistence type="predicted"/>
<evidence type="ECO:0000313" key="1">
    <source>
        <dbReference type="EMBL" id="RVT99502.1"/>
    </source>
</evidence>
<dbReference type="GO" id="GO:0051213">
    <property type="term" value="F:dioxygenase activity"/>
    <property type="evidence" value="ECO:0007669"/>
    <property type="project" value="InterPro"/>
</dbReference>
<accession>A0A437MPC6</accession>
<dbReference type="OrthoDB" id="6681382at2"/>
<evidence type="ECO:0008006" key="3">
    <source>
        <dbReference type="Google" id="ProtNLM"/>
    </source>
</evidence>
<dbReference type="AlphaFoldDB" id="A0A437MPC6"/>
<dbReference type="EMBL" id="SACL01000001">
    <property type="protein sequence ID" value="RVT99502.1"/>
    <property type="molecule type" value="Genomic_DNA"/>
</dbReference>
<organism evidence="1 2">
    <name type="scientific">Rhodovarius crocodyli</name>
    <dbReference type="NCBI Taxonomy" id="1979269"/>
    <lineage>
        <taxon>Bacteria</taxon>
        <taxon>Pseudomonadati</taxon>
        <taxon>Pseudomonadota</taxon>
        <taxon>Alphaproteobacteria</taxon>
        <taxon>Acetobacterales</taxon>
        <taxon>Roseomonadaceae</taxon>
        <taxon>Rhodovarius</taxon>
    </lineage>
</organism>
<protein>
    <recommendedName>
        <fullName evidence="3">2OG-Fe dioxygenase family protein</fullName>
    </recommendedName>
</protein>
<keyword evidence="2" id="KW-1185">Reference proteome</keyword>
<sequence length="240" mass="26317">MAAAEDFQQPDIVTVLKGQGFARLRPAEMAASLPVPPAALAEFAESWNRLEVDRFMADGGRYRRRRHTSFNALPGRPALRNLHRPHFQATVHNTLNGGVDRWFAPVEDGVAHGPALEALLRLGTGVADELRPDTSWFIEMHQFRIEAAAGFPGYPTPEGVHHDGVDFVMIAMIARTNLAGGETVITDDDGQELARFTLDGLLDTAFVDDARVMHGVSPVKPADAARASCRDVLVLTWKKM</sequence>
<dbReference type="Gene3D" id="2.60.120.620">
    <property type="entry name" value="q2cbj1_9rhob like domain"/>
    <property type="match status" value="1"/>
</dbReference>
<dbReference type="Proteomes" id="UP000282957">
    <property type="component" value="Unassembled WGS sequence"/>
</dbReference>
<gene>
    <name evidence="1" type="ORF">EOD42_05295</name>
</gene>
<comment type="caution">
    <text evidence="1">The sequence shown here is derived from an EMBL/GenBank/DDBJ whole genome shotgun (WGS) entry which is preliminary data.</text>
</comment>
<dbReference type="Pfam" id="PF10014">
    <property type="entry name" value="2OG-Fe_Oxy_2"/>
    <property type="match status" value="1"/>
</dbReference>
<dbReference type="RefSeq" id="WP_127786396.1">
    <property type="nucleotide sequence ID" value="NZ_SACL01000001.1"/>
</dbReference>